<keyword evidence="2" id="KW-1185">Reference proteome</keyword>
<dbReference type="InterPro" id="IPR013078">
    <property type="entry name" value="His_Pase_superF_clade-1"/>
</dbReference>
<dbReference type="EMBL" id="FOOG01000002">
    <property type="protein sequence ID" value="SFF57820.1"/>
    <property type="molecule type" value="Genomic_DNA"/>
</dbReference>
<dbReference type="CDD" id="cd07067">
    <property type="entry name" value="HP_PGM_like"/>
    <property type="match status" value="1"/>
</dbReference>
<evidence type="ECO:0000313" key="1">
    <source>
        <dbReference type="EMBL" id="SFF57820.1"/>
    </source>
</evidence>
<reference evidence="2" key="1">
    <citation type="submission" date="2016-10" db="EMBL/GenBank/DDBJ databases">
        <authorList>
            <person name="Varghese N."/>
            <person name="Submissions S."/>
        </authorList>
    </citation>
    <scope>NUCLEOTIDE SEQUENCE [LARGE SCALE GENOMIC DNA]</scope>
    <source>
        <strain evidence="2">FP5</strain>
    </source>
</reference>
<dbReference type="GO" id="GO:0016791">
    <property type="term" value="F:phosphatase activity"/>
    <property type="evidence" value="ECO:0007669"/>
    <property type="project" value="TreeGrafter"/>
</dbReference>
<dbReference type="RefSeq" id="WP_089749658.1">
    <property type="nucleotide sequence ID" value="NZ_FOOG01000002.1"/>
</dbReference>
<dbReference type="AlphaFoldDB" id="A0A1I2JVB4"/>
<dbReference type="InterPro" id="IPR050275">
    <property type="entry name" value="PGM_Phosphatase"/>
</dbReference>
<dbReference type="PANTHER" id="PTHR48100:SF59">
    <property type="entry name" value="ADENOSYLCOBALAMIN_ALPHA-RIBAZOLE PHOSPHATASE"/>
    <property type="match status" value="1"/>
</dbReference>
<dbReference type="InterPro" id="IPR029033">
    <property type="entry name" value="His_PPase_superfam"/>
</dbReference>
<dbReference type="SUPFAM" id="SSF53254">
    <property type="entry name" value="Phosphoglycerate mutase-like"/>
    <property type="match status" value="1"/>
</dbReference>
<proteinExistence type="predicted"/>
<dbReference type="Pfam" id="PF00300">
    <property type="entry name" value="His_Phos_1"/>
    <property type="match status" value="1"/>
</dbReference>
<accession>A0A1I2JVB4</accession>
<dbReference type="PANTHER" id="PTHR48100">
    <property type="entry name" value="BROAD-SPECIFICITY PHOSPHATASE YOR283W-RELATED"/>
    <property type="match status" value="1"/>
</dbReference>
<sequence length="187" mass="21390">MTTNIYLVRHAHSTYTPDELNRPLSAEGIKDAAKVNEVLINENIEHVISSPYLRAIQTVEGLASALGQDIHIMDDFKERKLIEGGAENFEEAIHKVWAHPSFSWEGGESNINAQQRGVRALNNVLEQYKNKNVAIGTHGNIMVLTMNYFDKQHDFDFWKKLAMPDIYRLSFEANQFVDCKRIWKGSN</sequence>
<dbReference type="OrthoDB" id="2185101at2"/>
<dbReference type="SMART" id="SM00855">
    <property type="entry name" value="PGAM"/>
    <property type="match status" value="1"/>
</dbReference>
<evidence type="ECO:0000313" key="2">
    <source>
        <dbReference type="Proteomes" id="UP000198897"/>
    </source>
</evidence>
<protein>
    <submittedName>
        <fullName evidence="1">2,3-bisphosphoglycerate-dependent phosphoglycerate mutase</fullName>
    </submittedName>
</protein>
<name>A0A1I2JVB4_9BACI</name>
<organism evidence="1 2">
    <name type="scientific">Halobacillus alkaliphilus</name>
    <dbReference type="NCBI Taxonomy" id="396056"/>
    <lineage>
        <taxon>Bacteria</taxon>
        <taxon>Bacillati</taxon>
        <taxon>Bacillota</taxon>
        <taxon>Bacilli</taxon>
        <taxon>Bacillales</taxon>
        <taxon>Bacillaceae</taxon>
        <taxon>Halobacillus</taxon>
    </lineage>
</organism>
<gene>
    <name evidence="1" type="ORF">SAMN05216353_102120</name>
</gene>
<dbReference type="Gene3D" id="3.40.50.1240">
    <property type="entry name" value="Phosphoglycerate mutase-like"/>
    <property type="match status" value="1"/>
</dbReference>
<dbReference type="Proteomes" id="UP000198897">
    <property type="component" value="Unassembled WGS sequence"/>
</dbReference>
<dbReference type="GO" id="GO:0005737">
    <property type="term" value="C:cytoplasm"/>
    <property type="evidence" value="ECO:0007669"/>
    <property type="project" value="TreeGrafter"/>
</dbReference>